<dbReference type="AlphaFoldDB" id="A0A9P5STL3"/>
<feature type="transmembrane region" description="Helical" evidence="2">
    <location>
        <begin position="81"/>
        <end position="106"/>
    </location>
</feature>
<keyword evidence="2" id="KW-0812">Transmembrane</keyword>
<dbReference type="EMBL" id="JAAAUY010000003">
    <property type="protein sequence ID" value="KAF9338330.1"/>
    <property type="molecule type" value="Genomic_DNA"/>
</dbReference>
<evidence type="ECO:0000313" key="3">
    <source>
        <dbReference type="EMBL" id="KAF9338330.1"/>
    </source>
</evidence>
<keyword evidence="2" id="KW-1133">Transmembrane helix</keyword>
<accession>A0A9P5STL3</accession>
<feature type="region of interest" description="Disordered" evidence="1">
    <location>
        <begin position="224"/>
        <end position="277"/>
    </location>
</feature>
<gene>
    <name evidence="3" type="ORF">BG006_005312</name>
</gene>
<feature type="compositionally biased region" description="Polar residues" evidence="1">
    <location>
        <begin position="265"/>
        <end position="277"/>
    </location>
</feature>
<evidence type="ECO:0000313" key="4">
    <source>
        <dbReference type="Proteomes" id="UP000696485"/>
    </source>
</evidence>
<organism evidence="3 4">
    <name type="scientific">Podila minutissima</name>
    <dbReference type="NCBI Taxonomy" id="64525"/>
    <lineage>
        <taxon>Eukaryota</taxon>
        <taxon>Fungi</taxon>
        <taxon>Fungi incertae sedis</taxon>
        <taxon>Mucoromycota</taxon>
        <taxon>Mortierellomycotina</taxon>
        <taxon>Mortierellomycetes</taxon>
        <taxon>Mortierellales</taxon>
        <taxon>Mortierellaceae</taxon>
        <taxon>Podila</taxon>
    </lineage>
</organism>
<dbReference type="Proteomes" id="UP000696485">
    <property type="component" value="Unassembled WGS sequence"/>
</dbReference>
<comment type="caution">
    <text evidence="3">The sequence shown here is derived from an EMBL/GenBank/DDBJ whole genome shotgun (WGS) entry which is preliminary data.</text>
</comment>
<keyword evidence="2" id="KW-0472">Membrane</keyword>
<feature type="transmembrane region" description="Helical" evidence="2">
    <location>
        <begin position="112"/>
        <end position="130"/>
    </location>
</feature>
<reference evidence="3" key="1">
    <citation type="journal article" date="2020" name="Fungal Divers.">
        <title>Resolving the Mortierellaceae phylogeny through synthesis of multi-gene phylogenetics and phylogenomics.</title>
        <authorList>
            <person name="Vandepol N."/>
            <person name="Liber J."/>
            <person name="Desiro A."/>
            <person name="Na H."/>
            <person name="Kennedy M."/>
            <person name="Barry K."/>
            <person name="Grigoriev I.V."/>
            <person name="Miller A.N."/>
            <person name="O'Donnell K."/>
            <person name="Stajich J.E."/>
            <person name="Bonito G."/>
        </authorList>
    </citation>
    <scope>NUCLEOTIDE SEQUENCE</scope>
    <source>
        <strain evidence="3">NVP1</strain>
    </source>
</reference>
<keyword evidence="4" id="KW-1185">Reference proteome</keyword>
<evidence type="ECO:0000256" key="1">
    <source>
        <dbReference type="SAM" id="MobiDB-lite"/>
    </source>
</evidence>
<sequence length="277" mass="30783">MPILRSLPILHTYRTPQLDLKGDLPHDNIALSSSSAEPNTTTSSSLSIHGAPLYQNDYPPELFQVRARAIQTQLATHPSTLIYLFSLATVAIVLIVFLATVLGLQVTDGKPWVLGVIVIMILLFISKMTFLSRMEKANKHTMALLQSINEQDMPRYGVLYRLRPREPVVSSWPIRVAYRLNLGLPCWTIDLTTIDHIDEHSFGRDPALDPHATVDEILARENELPTYQPKAEEDDDESHGSGDGPVVMVLREAQPPQYDDVVETPTRQAPSAGISSS</sequence>
<name>A0A9P5STL3_9FUNG</name>
<evidence type="ECO:0000256" key="2">
    <source>
        <dbReference type="SAM" id="Phobius"/>
    </source>
</evidence>
<proteinExistence type="predicted"/>
<protein>
    <submittedName>
        <fullName evidence="3">Uncharacterized protein</fullName>
    </submittedName>
</protein>